<protein>
    <recommendedName>
        <fullName evidence="4">GDP-mannose 4,6-dehydratase</fullName>
        <ecNumber evidence="4">4.2.1.47</ecNumber>
    </recommendedName>
</protein>
<dbReference type="GO" id="GO:0008446">
    <property type="term" value="F:GDP-mannose 4,6-dehydratase activity"/>
    <property type="evidence" value="ECO:0007669"/>
    <property type="project" value="UniProtKB-EC"/>
</dbReference>
<reference evidence="8" key="1">
    <citation type="submission" date="2024-05" db="EMBL/GenBank/DDBJ databases">
        <authorList>
            <person name="Cai S.Y."/>
            <person name="Jin L.M."/>
            <person name="Li H.R."/>
        </authorList>
    </citation>
    <scope>NUCLEOTIDE SEQUENCE</scope>
    <source>
        <strain evidence="8">A5-74</strain>
    </source>
</reference>
<dbReference type="InterPro" id="IPR006368">
    <property type="entry name" value="GDP_Man_deHydtase"/>
</dbReference>
<dbReference type="Gene3D" id="3.40.50.720">
    <property type="entry name" value="NAD(P)-binding Rossmann-like Domain"/>
    <property type="match status" value="1"/>
</dbReference>
<evidence type="ECO:0000256" key="1">
    <source>
        <dbReference type="ARBA" id="ARBA00000188"/>
    </source>
</evidence>
<dbReference type="InterPro" id="IPR036291">
    <property type="entry name" value="NAD(P)-bd_dom_sf"/>
</dbReference>
<accession>A0AAU8DLH2</accession>
<comment type="catalytic activity">
    <reaction evidence="1">
        <text>GDP-alpha-D-mannose = GDP-4-dehydro-alpha-D-rhamnose + H2O</text>
        <dbReference type="Rhea" id="RHEA:23820"/>
        <dbReference type="ChEBI" id="CHEBI:15377"/>
        <dbReference type="ChEBI" id="CHEBI:57527"/>
        <dbReference type="ChEBI" id="CHEBI:57964"/>
        <dbReference type="EC" id="4.2.1.47"/>
    </reaction>
</comment>
<dbReference type="GO" id="GO:0042351">
    <property type="term" value="P:'de novo' GDP-L-fucose biosynthetic process"/>
    <property type="evidence" value="ECO:0007669"/>
    <property type="project" value="TreeGrafter"/>
</dbReference>
<evidence type="ECO:0000256" key="6">
    <source>
        <dbReference type="ARBA" id="ARBA00059383"/>
    </source>
</evidence>
<dbReference type="CDD" id="cd05260">
    <property type="entry name" value="GDP_MD_SDR_e"/>
    <property type="match status" value="1"/>
</dbReference>
<gene>
    <name evidence="8" type="ORF">ABLG96_15525</name>
</gene>
<organism evidence="8">
    <name type="scientific">Nakamurella sp. A5-74</name>
    <dbReference type="NCBI Taxonomy" id="3158264"/>
    <lineage>
        <taxon>Bacteria</taxon>
        <taxon>Bacillati</taxon>
        <taxon>Actinomycetota</taxon>
        <taxon>Actinomycetes</taxon>
        <taxon>Nakamurellales</taxon>
        <taxon>Nakamurellaceae</taxon>
        <taxon>Nakamurella</taxon>
    </lineage>
</organism>
<sequence>MASEHRGGGPKVLVTGITGQDGGYLADQLVARGAEIHGLVRGDDAATDELVRRTPGVRLHLGDLGDPDSTAELIRELAPEQIYNLGGLTSVAQSWVDPLLTARINALTVAAMLHSAWELTAAGHPVRFLQASSAEIFGNPTARVQNEDTPIMPVTPYGAAKAYAHHLTKVYRERGMHAGSVILYNHESPRRPTQFVTRKITAAAARIAAGDRTPLLLGNLDARRDWGWAPDYVDAMVRAVQLDTPDDYVIATGVSHSVREFVGAAFTAAGVHGWEQYVQVDPAFFRPVDAVELTGDASRARTVLGWEPTVSFDELVSRMVQVDMAPAGTAGPGAVGASDEKELG</sequence>
<evidence type="ECO:0000256" key="3">
    <source>
        <dbReference type="ARBA" id="ARBA00009263"/>
    </source>
</evidence>
<name>A0AAU8DLH2_9ACTN</name>
<dbReference type="EC" id="4.2.1.47" evidence="4"/>
<evidence type="ECO:0000256" key="4">
    <source>
        <dbReference type="ARBA" id="ARBA00011989"/>
    </source>
</evidence>
<evidence type="ECO:0000259" key="7">
    <source>
        <dbReference type="Pfam" id="PF16363"/>
    </source>
</evidence>
<comment type="similarity">
    <text evidence="3">Belongs to the NAD(P)-dependent epimerase/dehydratase family. GDP-mannose 4,6-dehydratase subfamily.</text>
</comment>
<feature type="domain" description="NAD(P)-binding" evidence="7">
    <location>
        <begin position="13"/>
        <end position="319"/>
    </location>
</feature>
<dbReference type="AlphaFoldDB" id="A0AAU8DLH2"/>
<evidence type="ECO:0000313" key="8">
    <source>
        <dbReference type="EMBL" id="XCG62631.1"/>
    </source>
</evidence>
<dbReference type="InterPro" id="IPR016040">
    <property type="entry name" value="NAD(P)-bd_dom"/>
</dbReference>
<keyword evidence="5" id="KW-0456">Lyase</keyword>
<proteinExistence type="inferred from homology"/>
<evidence type="ECO:0000256" key="5">
    <source>
        <dbReference type="ARBA" id="ARBA00023239"/>
    </source>
</evidence>
<dbReference type="RefSeq" id="WP_353648246.1">
    <property type="nucleotide sequence ID" value="NZ_CP159218.1"/>
</dbReference>
<dbReference type="EMBL" id="CP159218">
    <property type="protein sequence ID" value="XCG62631.1"/>
    <property type="molecule type" value="Genomic_DNA"/>
</dbReference>
<dbReference type="Gene3D" id="3.90.25.10">
    <property type="entry name" value="UDP-galactose 4-epimerase, domain 1"/>
    <property type="match status" value="1"/>
</dbReference>
<evidence type="ECO:0000256" key="2">
    <source>
        <dbReference type="ARBA" id="ARBA00001937"/>
    </source>
</evidence>
<dbReference type="PANTHER" id="PTHR43715">
    <property type="entry name" value="GDP-MANNOSE 4,6-DEHYDRATASE"/>
    <property type="match status" value="1"/>
</dbReference>
<dbReference type="PANTHER" id="PTHR43715:SF1">
    <property type="entry name" value="GDP-MANNOSE 4,6 DEHYDRATASE"/>
    <property type="match status" value="1"/>
</dbReference>
<dbReference type="FunFam" id="3.40.50.720:FF:000924">
    <property type="entry name" value="GDP-mannose 4,6 dehydratase"/>
    <property type="match status" value="1"/>
</dbReference>
<comment type="function">
    <text evidence="6">Catalyzes the conversion of GDP-D-mannose to GDP-4-dehydro-6-deoxy-D-mannose.</text>
</comment>
<dbReference type="Pfam" id="PF16363">
    <property type="entry name" value="GDP_Man_Dehyd"/>
    <property type="match status" value="1"/>
</dbReference>
<dbReference type="SUPFAM" id="SSF51735">
    <property type="entry name" value="NAD(P)-binding Rossmann-fold domains"/>
    <property type="match status" value="1"/>
</dbReference>
<comment type="cofactor">
    <cofactor evidence="2">
        <name>NADP(+)</name>
        <dbReference type="ChEBI" id="CHEBI:58349"/>
    </cofactor>
</comment>